<keyword evidence="1" id="KW-0614">Plasmid</keyword>
<organism evidence="1 2">
    <name type="scientific">Streptomyces clavuligerus</name>
    <dbReference type="NCBI Taxonomy" id="1901"/>
    <lineage>
        <taxon>Bacteria</taxon>
        <taxon>Bacillati</taxon>
        <taxon>Actinomycetota</taxon>
        <taxon>Actinomycetes</taxon>
        <taxon>Kitasatosporales</taxon>
        <taxon>Streptomycetaceae</taxon>
        <taxon>Streptomyces</taxon>
    </lineage>
</organism>
<dbReference type="Gene3D" id="3.90.79.10">
    <property type="entry name" value="Nucleoside Triphosphate Pyrophosphohydrolase"/>
    <property type="match status" value="1"/>
</dbReference>
<dbReference type="SUPFAM" id="SSF55811">
    <property type="entry name" value="Nudix"/>
    <property type="match status" value="1"/>
</dbReference>
<gene>
    <name evidence="1" type="ORF">SCLAV_p0080</name>
</gene>
<sequence>MPRGEVHDGVLLGDAAARGLAAETGIRLTVTHCLTLDQTDTTDMLTIVCDCGTVTDDIADTATTTAADLRWAPDGFLDDYVHPDEEARIHAATEAREQPISIRLDLGASA</sequence>
<dbReference type="InterPro" id="IPR015797">
    <property type="entry name" value="NUDIX_hydrolase-like_dom_sf"/>
</dbReference>
<protein>
    <recommendedName>
        <fullName evidence="3">NUDIX hydrolase</fullName>
    </recommendedName>
</protein>
<evidence type="ECO:0008006" key="3">
    <source>
        <dbReference type="Google" id="ProtNLM"/>
    </source>
</evidence>
<geneLocation type="plasmid" evidence="1 2">
    <name>pSCL4</name>
</geneLocation>
<evidence type="ECO:0000313" key="1">
    <source>
        <dbReference type="EMBL" id="EFG03571.2"/>
    </source>
</evidence>
<reference evidence="1 2" key="1">
    <citation type="journal article" date="2010" name="Genome Biol. Evol.">
        <title>The sequence of a 1.8-mb bacterial linear plasmid reveals a rich evolutionary reservoir of secondary metabolic pathways.</title>
        <authorList>
            <person name="Medema M.H."/>
            <person name="Trefzer A."/>
            <person name="Kovalchuk A."/>
            <person name="van den Berg M."/>
            <person name="Mueller U."/>
            <person name="Heijne W."/>
            <person name="Wu L."/>
            <person name="Alam M.T."/>
            <person name="Ronning C.M."/>
            <person name="Nierman W.C."/>
            <person name="Bovenberg R.A.L."/>
            <person name="Breitling R."/>
            <person name="Takano E."/>
        </authorList>
    </citation>
    <scope>NUCLEOTIDE SEQUENCE [LARGE SCALE GENOMIC DNA]</scope>
    <source>
        <strain evidence="2">ATCC 27064 / DSM 738 / JCM 4710 / NBRC 13307 / NCIMB 12785 / NRRL 3585 / VKM Ac-602</strain>
        <plasmid evidence="1">pSCL4</plasmid>
    </source>
</reference>
<evidence type="ECO:0000313" key="2">
    <source>
        <dbReference type="Proteomes" id="UP000002357"/>
    </source>
</evidence>
<proteinExistence type="predicted"/>
<dbReference type="EMBL" id="CM000914">
    <property type="protein sequence ID" value="EFG03571.2"/>
    <property type="molecule type" value="Genomic_DNA"/>
</dbReference>
<keyword evidence="2" id="KW-1185">Reference proteome</keyword>
<dbReference type="AlphaFoldDB" id="B5GW30"/>
<accession>B5GW30</accession>
<name>B5GW30_STRCL</name>
<dbReference type="Proteomes" id="UP000002357">
    <property type="component" value="Plasmid pSCL4"/>
</dbReference>